<dbReference type="InterPro" id="IPR001444">
    <property type="entry name" value="Flag_bb_rod_N"/>
</dbReference>
<proteinExistence type="inferred from homology"/>
<dbReference type="PRINTS" id="PR01005">
    <property type="entry name" value="FLGHOOKAP1"/>
</dbReference>
<reference evidence="10" key="1">
    <citation type="submission" date="2019-04" db="EMBL/GenBank/DDBJ databases">
        <title>Whole genome sequencing of cave bacteria.</title>
        <authorList>
            <person name="Gan H.M."/>
            <person name="Barton H."/>
            <person name="Savka M.A."/>
        </authorList>
    </citation>
    <scope>NUCLEOTIDE SEQUENCE [LARGE SCALE GENOMIC DNA]</scope>
    <source>
        <strain evidence="10">LC387</strain>
    </source>
</reference>
<evidence type="ECO:0000256" key="4">
    <source>
        <dbReference type="ARBA" id="ARBA00016244"/>
    </source>
</evidence>
<dbReference type="AlphaFoldDB" id="A0A4U6BUA7"/>
<feature type="domain" description="Flagellar hook-associated protein FlgK helical" evidence="9">
    <location>
        <begin position="86"/>
        <end position="324"/>
    </location>
</feature>
<keyword evidence="11" id="KW-1185">Reference proteome</keyword>
<dbReference type="EMBL" id="LBIA02000001">
    <property type="protein sequence ID" value="TKT72454.1"/>
    <property type="molecule type" value="Genomic_DNA"/>
</dbReference>
<sequence>MGLSQALSTAMSGLRANQAAMSLVSSNVANAETPGYVRKTTNQVQMSTGTGVQTIGVNRTLNEYIQAQLRTETSGAYYASTRASFLNNLQSIYGDPGSSSTLEGSFNALTSALQALSTSPDSQSTRIGVINAAQSMAQQLNATSQGIQGLRNSAELGLTNAVSVANNALTQIASINRQLQGNPGQDASTAAMLDQRDQYITQLSQLMDVRVVPGNGDQVSVYTMSGVQLVGGSDAAQLSFNAQGTVTPNTQWNADPAKSSLGSISISYANGGSIDLISSGSIRSGAIAAYLELRDKSLVQAQAQVDQLAAAMASALSDRTTSGTAYPPATPAPPPGTPAGFDLDLSGLQSGNVVNFTYTDTITNTQHSISIIRVDDPSVLPLKDNATIDPKDKVLGVDFSGGMASVLTQLNAAFGSAGVQFSNPSGSTLRVLDDGAGGMADINAASVTKTATSLSGGGPELPLFTDGGHVYSGTITATGSQQTGLAGRITVNSGLLADPSRLVVYGPGTPAGDTTRSDYILSQLKSGSFSYSASTGVGSNATPYKGTLLGFTQQFTSLQGNVAASAQLLSDGQDVVLNTLQKKMDSVSGVDIDEEMANLLALQNAYSANARVMSTINTMFQSLMQVI</sequence>
<keyword evidence="10" id="KW-0969">Cilium</keyword>
<feature type="domain" description="Flagellar basal body rod protein N-terminal" evidence="7">
    <location>
        <begin position="7"/>
        <end position="36"/>
    </location>
</feature>
<dbReference type="Pfam" id="PF06429">
    <property type="entry name" value="Flg_bbr_C"/>
    <property type="match status" value="1"/>
</dbReference>
<evidence type="ECO:0000259" key="9">
    <source>
        <dbReference type="Pfam" id="PF22638"/>
    </source>
</evidence>
<dbReference type="STRING" id="211460.YH63_05005"/>
<keyword evidence="10" id="KW-0966">Cell projection</keyword>
<protein>
    <recommendedName>
        <fullName evidence="4">Flagellar hook-associated protein 1</fullName>
    </recommendedName>
</protein>
<comment type="similarity">
    <text evidence="3">Belongs to the flagella basal body rod proteins family.</text>
</comment>
<evidence type="ECO:0000313" key="11">
    <source>
        <dbReference type="Proteomes" id="UP000034832"/>
    </source>
</evidence>
<dbReference type="GO" id="GO:0009424">
    <property type="term" value="C:bacterial-type flagellum hook"/>
    <property type="evidence" value="ECO:0007669"/>
    <property type="project" value="InterPro"/>
</dbReference>
<dbReference type="InterPro" id="IPR010930">
    <property type="entry name" value="Flg_bb/hook_C_dom"/>
</dbReference>
<evidence type="ECO:0000256" key="6">
    <source>
        <dbReference type="ARBA" id="ARBA00023143"/>
    </source>
</evidence>
<comment type="caution">
    <text evidence="10">The sequence shown here is derived from an EMBL/GenBank/DDBJ whole genome shotgun (WGS) entry which is preliminary data.</text>
</comment>
<evidence type="ECO:0000313" key="10">
    <source>
        <dbReference type="EMBL" id="TKT72454.1"/>
    </source>
</evidence>
<dbReference type="Pfam" id="PF00460">
    <property type="entry name" value="Flg_bb_rod"/>
    <property type="match status" value="1"/>
</dbReference>
<gene>
    <name evidence="10" type="primary">flgK</name>
    <name evidence="10" type="ORF">YH63_014010</name>
</gene>
<dbReference type="Pfam" id="PF22638">
    <property type="entry name" value="FlgK_D1"/>
    <property type="match status" value="1"/>
</dbReference>
<dbReference type="Proteomes" id="UP000034832">
    <property type="component" value="Unassembled WGS sequence"/>
</dbReference>
<dbReference type="RefSeq" id="WP_046827070.1">
    <property type="nucleotide sequence ID" value="NZ_LBIA02000001.1"/>
</dbReference>
<dbReference type="GO" id="GO:0009425">
    <property type="term" value="C:bacterial-type flagellum basal body"/>
    <property type="evidence" value="ECO:0007669"/>
    <property type="project" value="UniProtKB-SubCell"/>
</dbReference>
<feature type="domain" description="Flagellar basal-body/hook protein C-terminal" evidence="8">
    <location>
        <begin position="586"/>
        <end position="625"/>
    </location>
</feature>
<dbReference type="SUPFAM" id="SSF64518">
    <property type="entry name" value="Phase 1 flagellin"/>
    <property type="match status" value="1"/>
</dbReference>
<dbReference type="GO" id="GO:0005198">
    <property type="term" value="F:structural molecule activity"/>
    <property type="evidence" value="ECO:0007669"/>
    <property type="project" value="InterPro"/>
</dbReference>
<comment type="subcellular location">
    <subcellularLocation>
        <location evidence="1">Bacterial flagellum basal body</location>
    </subcellularLocation>
    <subcellularLocation>
        <location evidence="2">Secreted</location>
    </subcellularLocation>
</comment>
<evidence type="ECO:0000256" key="1">
    <source>
        <dbReference type="ARBA" id="ARBA00004117"/>
    </source>
</evidence>
<dbReference type="GO" id="GO:0044780">
    <property type="term" value="P:bacterial-type flagellum assembly"/>
    <property type="evidence" value="ECO:0007669"/>
    <property type="project" value="InterPro"/>
</dbReference>
<dbReference type="InterPro" id="IPR053927">
    <property type="entry name" value="FlgK_helical"/>
</dbReference>
<accession>A0A4U6BUA7</accession>
<dbReference type="OrthoDB" id="7181295at2"/>
<keyword evidence="6" id="KW-0975">Bacterial flagellum</keyword>
<evidence type="ECO:0000259" key="8">
    <source>
        <dbReference type="Pfam" id="PF06429"/>
    </source>
</evidence>
<dbReference type="PANTHER" id="PTHR30033">
    <property type="entry name" value="FLAGELLAR HOOK-ASSOCIATED PROTEIN 1"/>
    <property type="match status" value="1"/>
</dbReference>
<dbReference type="GO" id="GO:0005576">
    <property type="term" value="C:extracellular region"/>
    <property type="evidence" value="ECO:0007669"/>
    <property type="project" value="UniProtKB-SubCell"/>
</dbReference>
<organism evidence="10 11">
    <name type="scientific">Afipia massiliensis</name>
    <dbReference type="NCBI Taxonomy" id="211460"/>
    <lineage>
        <taxon>Bacteria</taxon>
        <taxon>Pseudomonadati</taxon>
        <taxon>Pseudomonadota</taxon>
        <taxon>Alphaproteobacteria</taxon>
        <taxon>Hyphomicrobiales</taxon>
        <taxon>Nitrobacteraceae</taxon>
        <taxon>Afipia</taxon>
    </lineage>
</organism>
<keyword evidence="5" id="KW-0964">Secreted</keyword>
<name>A0A4U6BUA7_9BRAD</name>
<evidence type="ECO:0000259" key="7">
    <source>
        <dbReference type="Pfam" id="PF00460"/>
    </source>
</evidence>
<dbReference type="NCBIfam" id="TIGR02492">
    <property type="entry name" value="flgK_ends"/>
    <property type="match status" value="1"/>
</dbReference>
<dbReference type="InterPro" id="IPR002371">
    <property type="entry name" value="FlgK"/>
</dbReference>
<evidence type="ECO:0000256" key="2">
    <source>
        <dbReference type="ARBA" id="ARBA00004613"/>
    </source>
</evidence>
<evidence type="ECO:0000256" key="5">
    <source>
        <dbReference type="ARBA" id="ARBA00022525"/>
    </source>
</evidence>
<keyword evidence="10" id="KW-0282">Flagellum</keyword>
<dbReference type="PANTHER" id="PTHR30033:SF1">
    <property type="entry name" value="FLAGELLAR HOOK-ASSOCIATED PROTEIN 1"/>
    <property type="match status" value="1"/>
</dbReference>
<evidence type="ECO:0000256" key="3">
    <source>
        <dbReference type="ARBA" id="ARBA00009677"/>
    </source>
</evidence>